<dbReference type="InterPro" id="IPR051581">
    <property type="entry name" value="Ca-bind"/>
</dbReference>
<feature type="domain" description="EF-hand" evidence="5">
    <location>
        <begin position="571"/>
        <end position="606"/>
    </location>
</feature>
<keyword evidence="7" id="KW-1185">Reference proteome</keyword>
<feature type="domain" description="EF-hand" evidence="5">
    <location>
        <begin position="231"/>
        <end position="266"/>
    </location>
</feature>
<keyword evidence="1" id="KW-0479">Metal-binding</keyword>
<protein>
    <submittedName>
        <fullName evidence="6">Calcineurin subunit</fullName>
    </submittedName>
</protein>
<evidence type="ECO:0000313" key="7">
    <source>
        <dbReference type="Proteomes" id="UP000037460"/>
    </source>
</evidence>
<proteinExistence type="predicted"/>
<dbReference type="Pfam" id="PF13833">
    <property type="entry name" value="EF-hand_8"/>
    <property type="match status" value="1"/>
</dbReference>
<feature type="domain" description="EF-hand" evidence="5">
    <location>
        <begin position="61"/>
        <end position="96"/>
    </location>
</feature>
<feature type="non-terminal residue" evidence="6">
    <location>
        <position position="631"/>
    </location>
</feature>
<dbReference type="InterPro" id="IPR011992">
    <property type="entry name" value="EF-hand-dom_pair"/>
</dbReference>
<feature type="domain" description="EF-hand" evidence="5">
    <location>
        <begin position="437"/>
        <end position="472"/>
    </location>
</feature>
<evidence type="ECO:0000256" key="1">
    <source>
        <dbReference type="ARBA" id="ARBA00022723"/>
    </source>
</evidence>
<sequence>MAEPERPSTAASDMGGTGEQDFGEGMLRAAEDRDVADKDADNTLDYAEFCELVRGREEGDIPDEELKVRFELLDINKTGKIEMHEYLLWSLKDCLARASTRIIVLFKAWDEDNSGQIDSSEFYKAIRSIGMTVEREDTDAVFKLLDVDGSGTIDYKELNEKLRAGVGHELAQRNLSRAPPKPDRSRTAKLNAKNVNMNYTTAHVAALPETVKLDASSSVSLQEQLRQIVKTNSVKLVDLFADWDEDGNGGLDKKEFRKGIAALGYDAPNKDIDAIFDSMNDDGNGYIEFAELKLALSVARTDLLAKEAETTKKKELRKQKSSTAEFREGMERAAEDHDAADKDIDNKLDFGEFCELVRGREEGDIPDEELKVRFELLDVDKTGKIEMHEYLIWSLKDCLARASTRLVVIFQKWDEDGNGAIDEAEFYRAVRALGMPVDREDTDAVFKLLDADGSGTIQYKELNEKLRQGIGSELAKRNLSRAPPKPDRSRTAKLNAKNVNMNYTTARVAALPETVKLDASSGVSVQEQLREILKANSVKLVDLFADWDEDGNGGLDKKEFRKGIIAMGYDAPNKDIDAIFNSMNEDGNKYLEISELNKALSKARTDLLAKEAETTKKKELRKQKSSTAEFR</sequence>
<feature type="domain" description="EF-hand" evidence="5">
    <location>
        <begin position="267"/>
        <end position="302"/>
    </location>
</feature>
<feature type="domain" description="EF-hand" evidence="5">
    <location>
        <begin position="365"/>
        <end position="400"/>
    </location>
</feature>
<feature type="region of interest" description="Disordered" evidence="4">
    <location>
        <begin position="1"/>
        <end position="36"/>
    </location>
</feature>
<feature type="region of interest" description="Disordered" evidence="4">
    <location>
        <begin position="611"/>
        <end position="631"/>
    </location>
</feature>
<evidence type="ECO:0000259" key="5">
    <source>
        <dbReference type="PROSITE" id="PS50222"/>
    </source>
</evidence>
<dbReference type="EMBL" id="JWZX01002309">
    <property type="protein sequence ID" value="KOO30023.1"/>
    <property type="molecule type" value="Genomic_DNA"/>
</dbReference>
<reference evidence="7" key="1">
    <citation type="journal article" date="2015" name="PLoS Genet.">
        <title>Genome Sequence and Transcriptome Analyses of Chrysochromulina tobin: Metabolic Tools for Enhanced Algal Fitness in the Prominent Order Prymnesiales (Haptophyceae).</title>
        <authorList>
            <person name="Hovde B.T."/>
            <person name="Deodato C.R."/>
            <person name="Hunsperger H.M."/>
            <person name="Ryken S.A."/>
            <person name="Yost W."/>
            <person name="Jha R.K."/>
            <person name="Patterson J."/>
            <person name="Monnat R.J. Jr."/>
            <person name="Barlow S.B."/>
            <person name="Starkenburg S.R."/>
            <person name="Cattolico R.A."/>
        </authorList>
    </citation>
    <scope>NUCLEOTIDE SEQUENCE</scope>
    <source>
        <strain evidence="7">CCMP291</strain>
    </source>
</reference>
<feature type="domain" description="EF-hand" evidence="5">
    <location>
        <begin position="535"/>
        <end position="570"/>
    </location>
</feature>
<organism evidence="6 7">
    <name type="scientific">Chrysochromulina tobinii</name>
    <dbReference type="NCBI Taxonomy" id="1460289"/>
    <lineage>
        <taxon>Eukaryota</taxon>
        <taxon>Haptista</taxon>
        <taxon>Haptophyta</taxon>
        <taxon>Prymnesiophyceae</taxon>
        <taxon>Prymnesiales</taxon>
        <taxon>Chrysochromulinaceae</taxon>
        <taxon>Chrysochromulina</taxon>
    </lineage>
</organism>
<dbReference type="InterPro" id="IPR002048">
    <property type="entry name" value="EF_hand_dom"/>
</dbReference>
<dbReference type="OrthoDB" id="293868at2759"/>
<feature type="domain" description="EF-hand" evidence="5">
    <location>
        <begin position="97"/>
        <end position="132"/>
    </location>
</feature>
<dbReference type="InterPro" id="IPR018247">
    <property type="entry name" value="EF_Hand_1_Ca_BS"/>
</dbReference>
<dbReference type="CDD" id="cd00051">
    <property type="entry name" value="EFh"/>
    <property type="match status" value="4"/>
</dbReference>
<dbReference type="GO" id="GO:0005509">
    <property type="term" value="F:calcium ion binding"/>
    <property type="evidence" value="ECO:0007669"/>
    <property type="project" value="InterPro"/>
</dbReference>
<dbReference type="PROSITE" id="PS00018">
    <property type="entry name" value="EF_HAND_1"/>
    <property type="match status" value="7"/>
</dbReference>
<feature type="region of interest" description="Disordered" evidence="4">
    <location>
        <begin position="314"/>
        <end position="338"/>
    </location>
</feature>
<feature type="region of interest" description="Disordered" evidence="4">
    <location>
        <begin position="473"/>
        <end position="492"/>
    </location>
</feature>
<dbReference type="PROSITE" id="PS50222">
    <property type="entry name" value="EF_HAND_2"/>
    <property type="match status" value="10"/>
</dbReference>
<dbReference type="PANTHER" id="PTHR34524">
    <property type="entry name" value="CALCYPHOSIN"/>
    <property type="match status" value="1"/>
</dbReference>
<dbReference type="Proteomes" id="UP000037460">
    <property type="component" value="Unassembled WGS sequence"/>
</dbReference>
<dbReference type="Pfam" id="PF13499">
    <property type="entry name" value="EF-hand_7"/>
    <property type="match status" value="2"/>
</dbReference>
<evidence type="ECO:0000256" key="2">
    <source>
        <dbReference type="ARBA" id="ARBA00022737"/>
    </source>
</evidence>
<keyword evidence="3" id="KW-0106">Calcium</keyword>
<accession>A0A0M0JV77</accession>
<name>A0A0M0JV77_9EUKA</name>
<dbReference type="SUPFAM" id="SSF47473">
    <property type="entry name" value="EF-hand"/>
    <property type="match status" value="4"/>
</dbReference>
<dbReference type="SMART" id="SM00054">
    <property type="entry name" value="EFh"/>
    <property type="match status" value="12"/>
</dbReference>
<comment type="caution">
    <text evidence="6">The sequence shown here is derived from an EMBL/GenBank/DDBJ whole genome shotgun (WGS) entry which is preliminary data.</text>
</comment>
<dbReference type="Gene3D" id="1.10.238.10">
    <property type="entry name" value="EF-hand"/>
    <property type="match status" value="6"/>
</dbReference>
<feature type="compositionally biased region" description="Basic and acidic residues" evidence="4">
    <location>
        <begin position="325"/>
        <end position="338"/>
    </location>
</feature>
<evidence type="ECO:0000256" key="3">
    <source>
        <dbReference type="ARBA" id="ARBA00022837"/>
    </source>
</evidence>
<dbReference type="AlphaFoldDB" id="A0A0M0JV77"/>
<evidence type="ECO:0000313" key="6">
    <source>
        <dbReference type="EMBL" id="KOO30023.1"/>
    </source>
</evidence>
<gene>
    <name evidence="6" type="ORF">Ctob_013890</name>
</gene>
<keyword evidence="2" id="KW-0677">Repeat</keyword>
<evidence type="ECO:0000256" key="4">
    <source>
        <dbReference type="SAM" id="MobiDB-lite"/>
    </source>
</evidence>
<feature type="domain" description="EF-hand" evidence="5">
    <location>
        <begin position="133"/>
        <end position="168"/>
    </location>
</feature>
<feature type="domain" description="EF-hand" evidence="5">
    <location>
        <begin position="401"/>
        <end position="436"/>
    </location>
</feature>